<organism evidence="1">
    <name type="scientific">Arundo donax</name>
    <name type="common">Giant reed</name>
    <name type="synonym">Donax arundinaceus</name>
    <dbReference type="NCBI Taxonomy" id="35708"/>
    <lineage>
        <taxon>Eukaryota</taxon>
        <taxon>Viridiplantae</taxon>
        <taxon>Streptophyta</taxon>
        <taxon>Embryophyta</taxon>
        <taxon>Tracheophyta</taxon>
        <taxon>Spermatophyta</taxon>
        <taxon>Magnoliopsida</taxon>
        <taxon>Liliopsida</taxon>
        <taxon>Poales</taxon>
        <taxon>Poaceae</taxon>
        <taxon>PACMAD clade</taxon>
        <taxon>Arundinoideae</taxon>
        <taxon>Arundineae</taxon>
        <taxon>Arundo</taxon>
    </lineage>
</organism>
<reference evidence="1" key="1">
    <citation type="submission" date="2014-09" db="EMBL/GenBank/DDBJ databases">
        <authorList>
            <person name="Magalhaes I.L.F."/>
            <person name="Oliveira U."/>
            <person name="Santos F.R."/>
            <person name="Vidigal T.H.D.A."/>
            <person name="Brescovit A.D."/>
            <person name="Santos A.J."/>
        </authorList>
    </citation>
    <scope>NUCLEOTIDE SEQUENCE</scope>
    <source>
        <tissue evidence="1">Shoot tissue taken approximately 20 cm above the soil surface</tissue>
    </source>
</reference>
<evidence type="ECO:0000313" key="1">
    <source>
        <dbReference type="EMBL" id="JAD37812.1"/>
    </source>
</evidence>
<proteinExistence type="predicted"/>
<dbReference type="EMBL" id="GBRH01260083">
    <property type="protein sequence ID" value="JAD37812.1"/>
    <property type="molecule type" value="Transcribed_RNA"/>
</dbReference>
<protein>
    <submittedName>
        <fullName evidence="1">Uncharacterized protein</fullName>
    </submittedName>
</protein>
<dbReference type="AlphaFoldDB" id="A0A0A8ZSJ9"/>
<name>A0A0A8ZSJ9_ARUDO</name>
<reference evidence="1" key="2">
    <citation type="journal article" date="2015" name="Data Brief">
        <title>Shoot transcriptome of the giant reed, Arundo donax.</title>
        <authorList>
            <person name="Barrero R.A."/>
            <person name="Guerrero F.D."/>
            <person name="Moolhuijzen P."/>
            <person name="Goolsby J.A."/>
            <person name="Tidwell J."/>
            <person name="Bellgard S.E."/>
            <person name="Bellgard M.I."/>
        </authorList>
    </citation>
    <scope>NUCLEOTIDE SEQUENCE</scope>
    <source>
        <tissue evidence="1">Shoot tissue taken approximately 20 cm above the soil surface</tissue>
    </source>
</reference>
<sequence>MDAKPAELLGAADAAPCQKAMTTMNLFTPLPQKGTASLVDRLDHPAWNI</sequence>
<accession>A0A0A8ZSJ9</accession>